<accession>A0A7T7XQM8</accession>
<organism evidence="1 2">
    <name type="scientific">Breznakiella homolactica</name>
    <dbReference type="NCBI Taxonomy" id="2798577"/>
    <lineage>
        <taxon>Bacteria</taxon>
        <taxon>Pseudomonadati</taxon>
        <taxon>Spirochaetota</taxon>
        <taxon>Spirochaetia</taxon>
        <taxon>Spirochaetales</taxon>
        <taxon>Breznakiellaceae</taxon>
        <taxon>Breznakiella</taxon>
    </lineage>
</organism>
<dbReference type="EMBL" id="CP067089">
    <property type="protein sequence ID" value="QQO10688.1"/>
    <property type="molecule type" value="Genomic_DNA"/>
</dbReference>
<dbReference type="InterPro" id="IPR037175">
    <property type="entry name" value="KFase_sf"/>
</dbReference>
<dbReference type="AlphaFoldDB" id="A0A7T7XQM8"/>
<evidence type="ECO:0000313" key="1">
    <source>
        <dbReference type="EMBL" id="QQO10688.1"/>
    </source>
</evidence>
<proteinExistence type="predicted"/>
<reference evidence="1" key="1">
    <citation type="submission" date="2021-01" db="EMBL/GenBank/DDBJ databases">
        <title>Description of Breznakiella homolactica.</title>
        <authorList>
            <person name="Song Y."/>
            <person name="Brune A."/>
        </authorList>
    </citation>
    <scope>NUCLEOTIDE SEQUENCE</scope>
    <source>
        <strain evidence="1">RmG30</strain>
    </source>
</reference>
<dbReference type="PANTHER" id="PTHR31118:SF12">
    <property type="entry name" value="CYCLASE-LIKE PROTEIN 2"/>
    <property type="match status" value="1"/>
</dbReference>
<protein>
    <submittedName>
        <fullName evidence="1">Cyclase family protein</fullName>
    </submittedName>
</protein>
<evidence type="ECO:0000313" key="2">
    <source>
        <dbReference type="Proteomes" id="UP000595917"/>
    </source>
</evidence>
<sequence length="529" mass="58809">MKRIIDLSMRPLPAPVGNGEALVRPSLSVVPQPELLREPVSKERSMSEILSYYEFNHVMSGVQAGEIFTKGILTTKPYTTCATYYNGKFTENRRPQYLADLTSDHLVGHYTLIDLSDSVQPKTVITADMLKAVMPKKKAERILVIRTGYSKNRPAEPSEKYLTDSPVLSADAAELIAASGVYSVAIDIRCMDGRYTGASGDNIHGILNSNGILVVEDLTNLQDIKPSHDWIFIGIPLPIRGVSGGAARVFAVNMKKPTDFVDCSHELESYPDNPYDYDLPFEPPVTKRRLDEFGDYPNVLPGRIEPREIQGITQKTARLTPFSIVNDKQETIANEMYMEYGHGTGTHIEAAFYDPWGRHCVPEEVLKRYVRIPRDRLVANACLLDLSTVVGPNQMIDSTHLRDADPGLKKGDIAVIRADYCDWFFYGTVSASGPGLSPDAGMYLLEKGIRALVCDFAVEKSDPVSSNPAIKYTPNKVHYLLHKNDIPVVEWVCNLKLIKKKQFTMAICCLPASHQGGFPAHVFAVEDWA</sequence>
<dbReference type="PANTHER" id="PTHR31118">
    <property type="entry name" value="CYCLASE-LIKE PROTEIN 2"/>
    <property type="match status" value="1"/>
</dbReference>
<dbReference type="GO" id="GO:0019441">
    <property type="term" value="P:L-tryptophan catabolic process to kynurenine"/>
    <property type="evidence" value="ECO:0007669"/>
    <property type="project" value="InterPro"/>
</dbReference>
<gene>
    <name evidence="1" type="ORF">JFL75_07180</name>
</gene>
<dbReference type="KEGG" id="bhc:JFL75_07180"/>
<dbReference type="Proteomes" id="UP000595917">
    <property type="component" value="Chromosome"/>
</dbReference>
<dbReference type="InterPro" id="IPR007325">
    <property type="entry name" value="KFase/CYL"/>
</dbReference>
<dbReference type="RefSeq" id="WP_215627993.1">
    <property type="nucleotide sequence ID" value="NZ_CP067089.2"/>
</dbReference>
<dbReference type="Gene3D" id="3.50.30.50">
    <property type="entry name" value="Putative cyclase"/>
    <property type="match status" value="2"/>
</dbReference>
<dbReference type="SUPFAM" id="SSF102198">
    <property type="entry name" value="Putative cyclase"/>
    <property type="match status" value="2"/>
</dbReference>
<name>A0A7T7XQM8_9SPIR</name>
<keyword evidence="2" id="KW-1185">Reference proteome</keyword>
<dbReference type="GO" id="GO:0004061">
    <property type="term" value="F:arylformamidase activity"/>
    <property type="evidence" value="ECO:0007669"/>
    <property type="project" value="InterPro"/>
</dbReference>
<dbReference type="Pfam" id="PF04199">
    <property type="entry name" value="Cyclase"/>
    <property type="match status" value="2"/>
</dbReference>